<keyword evidence="1 4" id="KW-0808">Transferase</keyword>
<dbReference type="PANTHER" id="PTHR43877">
    <property type="entry name" value="AMINOALKYLPHOSPHONATE N-ACETYLTRANSFERASE-RELATED-RELATED"/>
    <property type="match status" value="1"/>
</dbReference>
<dbReference type="Proteomes" id="UP000502677">
    <property type="component" value="Chromosome"/>
</dbReference>
<dbReference type="PROSITE" id="PS51186">
    <property type="entry name" value="GNAT"/>
    <property type="match status" value="1"/>
</dbReference>
<keyword evidence="5" id="KW-1185">Reference proteome</keyword>
<dbReference type="InterPro" id="IPR050832">
    <property type="entry name" value="Bact_Acetyltransf"/>
</dbReference>
<dbReference type="RefSeq" id="WP_166290363.1">
    <property type="nucleotide sequence ID" value="NZ_CP049863.1"/>
</dbReference>
<dbReference type="GO" id="GO:0016747">
    <property type="term" value="F:acyltransferase activity, transferring groups other than amino-acyl groups"/>
    <property type="evidence" value="ECO:0007669"/>
    <property type="project" value="InterPro"/>
</dbReference>
<keyword evidence="2" id="KW-0012">Acyltransferase</keyword>
<dbReference type="InterPro" id="IPR000182">
    <property type="entry name" value="GNAT_dom"/>
</dbReference>
<feature type="domain" description="N-acetyltransferase" evidence="3">
    <location>
        <begin position="3"/>
        <end position="158"/>
    </location>
</feature>
<accession>A0A6G7XEJ4</accession>
<dbReference type="Gene3D" id="3.40.630.30">
    <property type="match status" value="1"/>
</dbReference>
<proteinExistence type="predicted"/>
<evidence type="ECO:0000313" key="5">
    <source>
        <dbReference type="Proteomes" id="UP000502677"/>
    </source>
</evidence>
<protein>
    <submittedName>
        <fullName evidence="4">GNAT family N-acetyltransferase</fullName>
    </submittedName>
</protein>
<reference evidence="4 5" key="1">
    <citation type="submission" date="2020-03" db="EMBL/GenBank/DDBJ databases">
        <title>Leucobacter sp. nov., isolated from beetles.</title>
        <authorList>
            <person name="Hyun D.-W."/>
            <person name="Bae J.-W."/>
        </authorList>
    </citation>
    <scope>NUCLEOTIDE SEQUENCE [LARGE SCALE GENOMIC DNA]</scope>
    <source>
        <strain evidence="4 5">HDW9C</strain>
    </source>
</reference>
<evidence type="ECO:0000259" key="3">
    <source>
        <dbReference type="PROSITE" id="PS51186"/>
    </source>
</evidence>
<dbReference type="Pfam" id="PF00583">
    <property type="entry name" value="Acetyltransf_1"/>
    <property type="match status" value="1"/>
</dbReference>
<organism evidence="4 5">
    <name type="scientific">Leucobacter viscericola</name>
    <dbReference type="NCBI Taxonomy" id="2714935"/>
    <lineage>
        <taxon>Bacteria</taxon>
        <taxon>Bacillati</taxon>
        <taxon>Actinomycetota</taxon>
        <taxon>Actinomycetes</taxon>
        <taxon>Micrococcales</taxon>
        <taxon>Microbacteriaceae</taxon>
        <taxon>Leucobacter</taxon>
    </lineage>
</organism>
<dbReference type="KEGG" id="lvi:G7068_06410"/>
<dbReference type="SUPFAM" id="SSF55729">
    <property type="entry name" value="Acyl-CoA N-acyltransferases (Nat)"/>
    <property type="match status" value="1"/>
</dbReference>
<evidence type="ECO:0000256" key="1">
    <source>
        <dbReference type="ARBA" id="ARBA00022679"/>
    </source>
</evidence>
<dbReference type="PANTHER" id="PTHR43877:SF2">
    <property type="entry name" value="AMINOALKYLPHOSPHONATE N-ACETYLTRANSFERASE-RELATED"/>
    <property type="match status" value="1"/>
</dbReference>
<dbReference type="CDD" id="cd04301">
    <property type="entry name" value="NAT_SF"/>
    <property type="match status" value="1"/>
</dbReference>
<evidence type="ECO:0000313" key="4">
    <source>
        <dbReference type="EMBL" id="QIK62869.1"/>
    </source>
</evidence>
<evidence type="ECO:0000256" key="2">
    <source>
        <dbReference type="ARBA" id="ARBA00023315"/>
    </source>
</evidence>
<name>A0A6G7XEJ4_9MICO</name>
<gene>
    <name evidence="4" type="ORF">G7068_06410</name>
</gene>
<dbReference type="EMBL" id="CP049863">
    <property type="protein sequence ID" value="QIK62869.1"/>
    <property type="molecule type" value="Genomic_DNA"/>
</dbReference>
<sequence length="158" mass="17334">MPLHLTPLTSEEFPGWLTKSQTEYQSDLVATGLSPAESLARAAQSIQGAFPEGSPHPTKAVFHLIDNEGSVVGYLWVGRDQSDDPTSWWVWDIFVEPSYRGRGFGRVGMQLAEEYAVSHGATTLGLNVFGFNHAARGLYESLGYETTSVKMRKTLTAP</sequence>
<dbReference type="AlphaFoldDB" id="A0A6G7XEJ4"/>
<dbReference type="InterPro" id="IPR016181">
    <property type="entry name" value="Acyl_CoA_acyltransferase"/>
</dbReference>